<dbReference type="RefSeq" id="WP_211683172.1">
    <property type="nucleotide sequence ID" value="NZ_JAGRQH010000011.1"/>
</dbReference>
<organism evidence="3 4">
    <name type="scientific">Neokomagataea anthophila</name>
    <dbReference type="NCBI Taxonomy" id="2826925"/>
    <lineage>
        <taxon>Bacteria</taxon>
        <taxon>Pseudomonadati</taxon>
        <taxon>Pseudomonadota</taxon>
        <taxon>Alphaproteobacteria</taxon>
        <taxon>Acetobacterales</taxon>
        <taxon>Acetobacteraceae</taxon>
        <taxon>Neokomagataea</taxon>
    </lineage>
</organism>
<reference evidence="3 4" key="1">
    <citation type="submission" date="2021-04" db="EMBL/GenBank/DDBJ databases">
        <title>The complete genome sequence of Neokomagataea sp. TBRC 2177.</title>
        <authorList>
            <person name="Charoenyingcharoen P."/>
            <person name="Yukphan P."/>
        </authorList>
    </citation>
    <scope>NUCLEOTIDE SEQUENCE [LARGE SCALE GENOMIC DNA]</scope>
    <source>
        <strain evidence="3 4">TBRC 2177</strain>
    </source>
</reference>
<dbReference type="EMBL" id="JAGRQH010000011">
    <property type="protein sequence ID" value="MBR0560612.1"/>
    <property type="molecule type" value="Genomic_DNA"/>
</dbReference>
<keyword evidence="2" id="KW-0732">Signal</keyword>
<name>A0ABS5E9N0_9PROT</name>
<evidence type="ECO:0000313" key="3">
    <source>
        <dbReference type="EMBL" id="MBR0560612.1"/>
    </source>
</evidence>
<feature type="compositionally biased region" description="Pro residues" evidence="1">
    <location>
        <begin position="127"/>
        <end position="136"/>
    </location>
</feature>
<evidence type="ECO:0000313" key="4">
    <source>
        <dbReference type="Proteomes" id="UP000677812"/>
    </source>
</evidence>
<gene>
    <name evidence="3" type="ORF">KB213_11185</name>
</gene>
<keyword evidence="4" id="KW-1185">Reference proteome</keyword>
<protein>
    <recommendedName>
        <fullName evidence="5">DUF2946 domain-containing protein</fullName>
    </recommendedName>
</protein>
<evidence type="ECO:0008006" key="5">
    <source>
        <dbReference type="Google" id="ProtNLM"/>
    </source>
</evidence>
<proteinExistence type="predicted"/>
<accession>A0ABS5E9N0</accession>
<evidence type="ECO:0000256" key="1">
    <source>
        <dbReference type="SAM" id="MobiDB-lite"/>
    </source>
</evidence>
<comment type="caution">
    <text evidence="3">The sequence shown here is derived from an EMBL/GenBank/DDBJ whole genome shotgun (WGS) entry which is preliminary data.</text>
</comment>
<feature type="signal peptide" evidence="2">
    <location>
        <begin position="1"/>
        <end position="32"/>
    </location>
</feature>
<dbReference type="Proteomes" id="UP000677812">
    <property type="component" value="Unassembled WGS sequence"/>
</dbReference>
<feature type="chain" id="PRO_5047487529" description="DUF2946 domain-containing protein" evidence="2">
    <location>
        <begin position="33"/>
        <end position="136"/>
    </location>
</feature>
<evidence type="ECO:0000256" key="2">
    <source>
        <dbReference type="SAM" id="SignalP"/>
    </source>
</evidence>
<sequence length="136" mass="14653">MLRFRTTSERFRLFLCLLQAVLMLFAVTPSYAAPHMAHHATSSAMMPMHTMGTMQECCSTHAMRDTSPHAQTPHTPGGHCGNCAHTACDTSTAVLPVTALATGLFFAQHQTLHSTQAVPTGNAARPDLPPPRTQTV</sequence>
<feature type="region of interest" description="Disordered" evidence="1">
    <location>
        <begin position="116"/>
        <end position="136"/>
    </location>
</feature>